<dbReference type="EMBL" id="FOLE01000003">
    <property type="protein sequence ID" value="SFC20510.1"/>
    <property type="molecule type" value="Genomic_DNA"/>
</dbReference>
<evidence type="ECO:0000313" key="2">
    <source>
        <dbReference type="EMBL" id="SFC20510.1"/>
    </source>
</evidence>
<dbReference type="STRING" id="927664.SAMN05421780_103258"/>
<protein>
    <submittedName>
        <fullName evidence="2">Uncharacterized protein</fullName>
    </submittedName>
</protein>
<accession>A0A1I1HHD8</accession>
<name>A0A1I1HHD8_9BACT</name>
<evidence type="ECO:0000313" key="3">
    <source>
        <dbReference type="Proteomes" id="UP000199514"/>
    </source>
</evidence>
<gene>
    <name evidence="2" type="ORF">SAMN05421780_103258</name>
</gene>
<proteinExistence type="predicted"/>
<keyword evidence="1" id="KW-0732">Signal</keyword>
<feature type="chain" id="PRO_5011784261" evidence="1">
    <location>
        <begin position="25"/>
        <end position="372"/>
    </location>
</feature>
<reference evidence="2 3" key="1">
    <citation type="submission" date="2016-10" db="EMBL/GenBank/DDBJ databases">
        <authorList>
            <person name="de Groot N.N."/>
        </authorList>
    </citation>
    <scope>NUCLEOTIDE SEQUENCE [LARGE SCALE GENOMIC DNA]</scope>
    <source>
        <strain evidence="2 3">DSM 6793</strain>
    </source>
</reference>
<dbReference type="Proteomes" id="UP000199514">
    <property type="component" value="Unassembled WGS sequence"/>
</dbReference>
<dbReference type="AlphaFoldDB" id="A0A1I1HHD8"/>
<organism evidence="2 3">
    <name type="scientific">Flexibacter flexilis DSM 6793</name>
    <dbReference type="NCBI Taxonomy" id="927664"/>
    <lineage>
        <taxon>Bacteria</taxon>
        <taxon>Pseudomonadati</taxon>
        <taxon>Bacteroidota</taxon>
        <taxon>Cytophagia</taxon>
        <taxon>Cytophagales</taxon>
        <taxon>Flexibacteraceae</taxon>
        <taxon>Flexibacter</taxon>
    </lineage>
</organism>
<feature type="signal peptide" evidence="1">
    <location>
        <begin position="1"/>
        <end position="24"/>
    </location>
</feature>
<keyword evidence="3" id="KW-1185">Reference proteome</keyword>
<sequence length="372" mass="41995">MNVKKRYLLSALMTCMVLPQLVFGQKESNKALNFKVISDEPFKINKMWLHFQPLTTDISMTNFTLGYGLQANYFATDYLDIRVSFRSTYGQRTDFARNAALSQGTSRNAAVTVDDRRLPIVNDFKRWNIFEVGGCYHIKDDDDKRGTTRIVLTSKNKKIREYNLMDYINVDSKIRTIMGARLGFIGYGSTTNLGVAMRKQNRELKGDDGSVLRPDGSTVYKDGRTSPIANNRIYGNVTSYGFYLGGSYSTIRNVVIKPDRFPNLANNIMFNSYFDLIIAPATKVEDVKVLVNNTPTYIIYDASALKVNKIGWRAGFDIMYNQDYYWAFGGEIGARPTLGKRGMYLAARISMPVFSFRFKGARPASTVGGGLK</sequence>
<dbReference type="OrthoDB" id="939824at2"/>
<evidence type="ECO:0000256" key="1">
    <source>
        <dbReference type="SAM" id="SignalP"/>
    </source>
</evidence>
<dbReference type="RefSeq" id="WP_091510268.1">
    <property type="nucleotide sequence ID" value="NZ_FOLE01000003.1"/>
</dbReference>